<dbReference type="Gene3D" id="3.55.50.30">
    <property type="match status" value="1"/>
</dbReference>
<evidence type="ECO:0000256" key="13">
    <source>
        <dbReference type="SAM" id="SignalP"/>
    </source>
</evidence>
<dbReference type="Pfam" id="PF00593">
    <property type="entry name" value="TonB_dep_Rec_b-barrel"/>
    <property type="match status" value="1"/>
</dbReference>
<protein>
    <submittedName>
        <fullName evidence="15">TonB-dependent receptor domain-containing protein</fullName>
    </submittedName>
</protein>
<keyword evidence="3 11" id="KW-1134">Transmembrane beta strand</keyword>
<feature type="domain" description="Secretin/TonB short N-terminal" evidence="14">
    <location>
        <begin position="51"/>
        <end position="102"/>
    </location>
</feature>
<evidence type="ECO:0000256" key="12">
    <source>
        <dbReference type="RuleBase" id="RU003357"/>
    </source>
</evidence>
<dbReference type="PANTHER" id="PTHR32552:SF81">
    <property type="entry name" value="TONB-DEPENDENT OUTER MEMBRANE RECEPTOR"/>
    <property type="match status" value="1"/>
</dbReference>
<organism evidence="15 16">
    <name type="scientific">Kordiimonas pumila</name>
    <dbReference type="NCBI Taxonomy" id="2161677"/>
    <lineage>
        <taxon>Bacteria</taxon>
        <taxon>Pseudomonadati</taxon>
        <taxon>Pseudomonadota</taxon>
        <taxon>Alphaproteobacteria</taxon>
        <taxon>Kordiimonadales</taxon>
        <taxon>Kordiimonadaceae</taxon>
        <taxon>Kordiimonas</taxon>
    </lineage>
</organism>
<reference evidence="16" key="1">
    <citation type="journal article" date="2019" name="Int. J. Syst. Evol. Microbiol.">
        <title>The Global Catalogue of Microorganisms (GCM) 10K type strain sequencing project: providing services to taxonomists for standard genome sequencing and annotation.</title>
        <authorList>
            <consortium name="The Broad Institute Genomics Platform"/>
            <consortium name="The Broad Institute Genome Sequencing Center for Infectious Disease"/>
            <person name="Wu L."/>
            <person name="Ma J."/>
        </authorList>
    </citation>
    <scope>NUCLEOTIDE SEQUENCE [LARGE SCALE GENOMIC DNA]</scope>
    <source>
        <strain evidence="16">KCTC 62164</strain>
    </source>
</reference>
<gene>
    <name evidence="15" type="ORF">ACFOKA_11635</name>
</gene>
<keyword evidence="10 11" id="KW-0998">Cell outer membrane</keyword>
<feature type="chain" id="PRO_5045101442" evidence="13">
    <location>
        <begin position="24"/>
        <end position="843"/>
    </location>
</feature>
<evidence type="ECO:0000256" key="9">
    <source>
        <dbReference type="ARBA" id="ARBA00023136"/>
    </source>
</evidence>
<evidence type="ECO:0000256" key="2">
    <source>
        <dbReference type="ARBA" id="ARBA00022448"/>
    </source>
</evidence>
<dbReference type="Pfam" id="PF07715">
    <property type="entry name" value="Plug"/>
    <property type="match status" value="1"/>
</dbReference>
<comment type="caution">
    <text evidence="15">The sequence shown here is derived from an EMBL/GenBank/DDBJ whole genome shotgun (WGS) entry which is preliminary data.</text>
</comment>
<keyword evidence="8 12" id="KW-0798">TonB box</keyword>
<keyword evidence="5 11" id="KW-0812">Transmembrane</keyword>
<dbReference type="InterPro" id="IPR036942">
    <property type="entry name" value="Beta-barrel_TonB_sf"/>
</dbReference>
<evidence type="ECO:0000313" key="15">
    <source>
        <dbReference type="EMBL" id="MFC3052554.1"/>
    </source>
</evidence>
<dbReference type="PROSITE" id="PS52016">
    <property type="entry name" value="TONB_DEPENDENT_REC_3"/>
    <property type="match status" value="1"/>
</dbReference>
<dbReference type="InterPro" id="IPR012910">
    <property type="entry name" value="Plug_dom"/>
</dbReference>
<evidence type="ECO:0000256" key="3">
    <source>
        <dbReference type="ARBA" id="ARBA00022452"/>
    </source>
</evidence>
<dbReference type="Pfam" id="PF07660">
    <property type="entry name" value="STN"/>
    <property type="match status" value="1"/>
</dbReference>
<evidence type="ECO:0000256" key="1">
    <source>
        <dbReference type="ARBA" id="ARBA00004571"/>
    </source>
</evidence>
<keyword evidence="16" id="KW-1185">Reference proteome</keyword>
<evidence type="ECO:0000313" key="16">
    <source>
        <dbReference type="Proteomes" id="UP001595444"/>
    </source>
</evidence>
<keyword evidence="13" id="KW-0732">Signal</keyword>
<dbReference type="InterPro" id="IPR011662">
    <property type="entry name" value="Secretin/TonB_short_N"/>
</dbReference>
<keyword evidence="9 11" id="KW-0472">Membrane</keyword>
<feature type="signal peptide" evidence="13">
    <location>
        <begin position="1"/>
        <end position="23"/>
    </location>
</feature>
<keyword evidence="2 11" id="KW-0813">Transport</keyword>
<proteinExistence type="inferred from homology"/>
<evidence type="ECO:0000259" key="14">
    <source>
        <dbReference type="SMART" id="SM00965"/>
    </source>
</evidence>
<evidence type="ECO:0000256" key="6">
    <source>
        <dbReference type="ARBA" id="ARBA00023004"/>
    </source>
</evidence>
<dbReference type="InterPro" id="IPR039426">
    <property type="entry name" value="TonB-dep_rcpt-like"/>
</dbReference>
<dbReference type="Proteomes" id="UP001595444">
    <property type="component" value="Unassembled WGS sequence"/>
</dbReference>
<evidence type="ECO:0000256" key="11">
    <source>
        <dbReference type="PROSITE-ProRule" id="PRU01360"/>
    </source>
</evidence>
<sequence length="843" mass="91206">MFGLKNSTAALALMAVSTMSSYAQDARVYTIDIKAQSLTEALTELSEITQIQLLYAPEQVSDITAGGVSGNLDSITALGQLLKNTNLKFQKVDETTYVIVPKSEKGASYQKTSAGYRTISYGENYKANLAVANEDEMAENAGGFVLEDIVVTANRRAQNLQDVPLAISVANPDDFKNKGLVSLSDILAYTPGLSTNNEGLPPGLGTLTARGVGQFSHSPVVGVYMDDVPVNSNLSTEFFIDASLQDVERVELLKGPQGTLYGSTSLGGAVKYILRKPELEQFRGDASANLSTTKDGGTNQLYSARVSTPIVSSKLGITLSGFYQDDGGLYDFIDLATGDVIKENGDNYERYGYSADVLWMLTDSLEVRLNYTHQSTEWAGPGMSQLDADYNAIYGDFRTTGNPDDVQNIKTDLYSGTINYNFDWATLTSVTAYLKSPKLFLVDQNSAGVLAFINSLDGHPTGTDTGFPTETTTGYKKFVQELRLTSETTGNWEWLFGLYYTDEEAPTRALGISAPSDWVVFDTNTVDSYKEYAVFGNIKYYFTPDIDLTIGGRLSRQNVGIDTTVTGHPALVGAGGVSNVEIKDTADTWSFAFSYRPSEALSLYARAASGFRPARTNPPGAPITSPDVKSDSLWSYEVGAKGYVANGLISYDAAVWYINWNKFQTLVPIFGANYIGNAESGVTAKGFEGTVTVKPFEGFSVLSTLAYTDSKLDNDEPVIFGLKDQRVPGLAKWTASMNARYDFAFSGDMMAHVGGGFRYSSAAAGSFDDGSALSPSFNFPAESYVLADVNAGITFGEKYAVNFYATNLFNNLVYTNTSYEKIFGALGVPARPRTLGMVLSVDF</sequence>
<dbReference type="Gene3D" id="2.40.170.20">
    <property type="entry name" value="TonB-dependent receptor, beta-barrel domain"/>
    <property type="match status" value="1"/>
</dbReference>
<name>A0ABV7D6F6_9PROT</name>
<evidence type="ECO:0000256" key="7">
    <source>
        <dbReference type="ARBA" id="ARBA00023065"/>
    </source>
</evidence>
<dbReference type="EMBL" id="JBHRSL010000010">
    <property type="protein sequence ID" value="MFC3052554.1"/>
    <property type="molecule type" value="Genomic_DNA"/>
</dbReference>
<accession>A0ABV7D6F6</accession>
<dbReference type="RefSeq" id="WP_194213785.1">
    <property type="nucleotide sequence ID" value="NZ_CP061205.1"/>
</dbReference>
<evidence type="ECO:0000256" key="10">
    <source>
        <dbReference type="ARBA" id="ARBA00023237"/>
    </source>
</evidence>
<dbReference type="SMART" id="SM00965">
    <property type="entry name" value="STN"/>
    <property type="match status" value="1"/>
</dbReference>
<dbReference type="InterPro" id="IPR000531">
    <property type="entry name" value="Beta-barrel_TonB"/>
</dbReference>
<keyword evidence="15" id="KW-0675">Receptor</keyword>
<keyword evidence="7" id="KW-0406">Ion transport</keyword>
<keyword evidence="6" id="KW-0408">Iron</keyword>
<evidence type="ECO:0000256" key="4">
    <source>
        <dbReference type="ARBA" id="ARBA00022496"/>
    </source>
</evidence>
<keyword evidence="4" id="KW-0410">Iron transport</keyword>
<evidence type="ECO:0000256" key="8">
    <source>
        <dbReference type="ARBA" id="ARBA00023077"/>
    </source>
</evidence>
<comment type="subcellular location">
    <subcellularLocation>
        <location evidence="1 11">Cell outer membrane</location>
        <topology evidence="1 11">Multi-pass membrane protein</topology>
    </subcellularLocation>
</comment>
<comment type="similarity">
    <text evidence="11 12">Belongs to the TonB-dependent receptor family.</text>
</comment>
<dbReference type="SUPFAM" id="SSF56935">
    <property type="entry name" value="Porins"/>
    <property type="match status" value="1"/>
</dbReference>
<dbReference type="PANTHER" id="PTHR32552">
    <property type="entry name" value="FERRICHROME IRON RECEPTOR-RELATED"/>
    <property type="match status" value="1"/>
</dbReference>
<evidence type="ECO:0000256" key="5">
    <source>
        <dbReference type="ARBA" id="ARBA00022692"/>
    </source>
</evidence>